<keyword evidence="5" id="KW-0378">Hydrolase</keyword>
<evidence type="ECO:0000256" key="7">
    <source>
        <dbReference type="ARBA" id="ARBA00023098"/>
    </source>
</evidence>
<keyword evidence="7" id="KW-0443">Lipid metabolism</keyword>
<dbReference type="Gramene" id="EES04255">
    <property type="protein sequence ID" value="EES04255"/>
    <property type="gene ID" value="SORBI_3003G433000"/>
</dbReference>
<keyword evidence="3" id="KW-0964">Secreted</keyword>
<dbReference type="HOGENOM" id="CLU_015101_0_0_1"/>
<dbReference type="GO" id="GO:0016042">
    <property type="term" value="P:lipid catabolic process"/>
    <property type="evidence" value="ECO:0007669"/>
    <property type="project" value="UniProtKB-KW"/>
</dbReference>
<evidence type="ECO:0000313" key="9">
    <source>
        <dbReference type="Proteomes" id="UP000000768"/>
    </source>
</evidence>
<dbReference type="InterPro" id="IPR035669">
    <property type="entry name" value="SGNH_plant_lipase-like"/>
</dbReference>
<dbReference type="OrthoDB" id="1600564at2759"/>
<reference evidence="9" key="2">
    <citation type="journal article" date="2018" name="Plant J.">
        <title>The Sorghum bicolor reference genome: improved assembly, gene annotations, a transcriptome atlas, and signatures of genome organization.</title>
        <authorList>
            <person name="McCormick R.F."/>
            <person name="Truong S.K."/>
            <person name="Sreedasyam A."/>
            <person name="Jenkins J."/>
            <person name="Shu S."/>
            <person name="Sims D."/>
            <person name="Kennedy M."/>
            <person name="Amirebrahimi M."/>
            <person name="Weers B.D."/>
            <person name="McKinley B."/>
            <person name="Mattison A."/>
            <person name="Morishige D.T."/>
            <person name="Grimwood J."/>
            <person name="Schmutz J."/>
            <person name="Mullet J.E."/>
        </authorList>
    </citation>
    <scope>NUCLEOTIDE SEQUENCE [LARGE SCALE GENOMIC DNA]</scope>
    <source>
        <strain evidence="9">cv. BTx623</strain>
    </source>
</reference>
<dbReference type="PANTHER" id="PTHR45650:SF8">
    <property type="entry name" value="GDSL ESTERASE_LIPASE"/>
    <property type="match status" value="1"/>
</dbReference>
<dbReference type="InParanoid" id="C5XIK4"/>
<organism evidence="8 9">
    <name type="scientific">Sorghum bicolor</name>
    <name type="common">Sorghum</name>
    <name type="synonym">Sorghum vulgare</name>
    <dbReference type="NCBI Taxonomy" id="4558"/>
    <lineage>
        <taxon>Eukaryota</taxon>
        <taxon>Viridiplantae</taxon>
        <taxon>Streptophyta</taxon>
        <taxon>Embryophyta</taxon>
        <taxon>Tracheophyta</taxon>
        <taxon>Spermatophyta</taxon>
        <taxon>Magnoliopsida</taxon>
        <taxon>Liliopsida</taxon>
        <taxon>Poales</taxon>
        <taxon>Poaceae</taxon>
        <taxon>PACMAD clade</taxon>
        <taxon>Panicoideae</taxon>
        <taxon>Andropogonodae</taxon>
        <taxon>Andropogoneae</taxon>
        <taxon>Sorghinae</taxon>
        <taxon>Sorghum</taxon>
    </lineage>
</organism>
<dbReference type="PANTHER" id="PTHR45650">
    <property type="entry name" value="GDSL-LIKE LIPASE/ACYLHYDROLASE-RELATED"/>
    <property type="match status" value="1"/>
</dbReference>
<dbReference type="Proteomes" id="UP000000768">
    <property type="component" value="Chromosome 3"/>
</dbReference>
<dbReference type="EMBL" id="CM000762">
    <property type="protein sequence ID" value="EES04255.1"/>
    <property type="molecule type" value="Genomic_DNA"/>
</dbReference>
<keyword evidence="9" id="KW-1185">Reference proteome</keyword>
<dbReference type="Gene3D" id="3.40.50.1110">
    <property type="entry name" value="SGNH hydrolase"/>
    <property type="match status" value="1"/>
</dbReference>
<reference evidence="8 9" key="1">
    <citation type="journal article" date="2009" name="Nature">
        <title>The Sorghum bicolor genome and the diversification of grasses.</title>
        <authorList>
            <person name="Paterson A.H."/>
            <person name="Bowers J.E."/>
            <person name="Bruggmann R."/>
            <person name="Dubchak I."/>
            <person name="Grimwood J."/>
            <person name="Gundlach H."/>
            <person name="Haberer G."/>
            <person name="Hellsten U."/>
            <person name="Mitros T."/>
            <person name="Poliakov A."/>
            <person name="Schmutz J."/>
            <person name="Spannagl M."/>
            <person name="Tang H."/>
            <person name="Wang X."/>
            <person name="Wicker T."/>
            <person name="Bharti A.K."/>
            <person name="Chapman J."/>
            <person name="Feltus F.A."/>
            <person name="Gowik U."/>
            <person name="Grigoriev I.V."/>
            <person name="Lyons E."/>
            <person name="Maher C.A."/>
            <person name="Martis M."/>
            <person name="Narechania A."/>
            <person name="Otillar R.P."/>
            <person name="Penning B.W."/>
            <person name="Salamov A.A."/>
            <person name="Wang Y."/>
            <person name="Zhang L."/>
            <person name="Carpita N.C."/>
            <person name="Freeling M."/>
            <person name="Gingle A.R."/>
            <person name="Hash C.T."/>
            <person name="Keller B."/>
            <person name="Klein P."/>
            <person name="Kresovich S."/>
            <person name="McCann M.C."/>
            <person name="Ming R."/>
            <person name="Peterson D.G."/>
            <person name="Mehboob-ur-Rahman"/>
            <person name="Ware D."/>
            <person name="Westhoff P."/>
            <person name="Mayer K.F."/>
            <person name="Messing J."/>
            <person name="Rokhsar D.S."/>
        </authorList>
    </citation>
    <scope>NUCLEOTIDE SEQUENCE [LARGE SCALE GENOMIC DNA]</scope>
    <source>
        <strain evidence="9">cv. BTx623</strain>
    </source>
</reference>
<evidence type="ECO:0000256" key="3">
    <source>
        <dbReference type="ARBA" id="ARBA00022525"/>
    </source>
</evidence>
<dbReference type="GO" id="GO:0016788">
    <property type="term" value="F:hydrolase activity, acting on ester bonds"/>
    <property type="evidence" value="ECO:0007669"/>
    <property type="project" value="InterPro"/>
</dbReference>
<dbReference type="InterPro" id="IPR001087">
    <property type="entry name" value="GDSL"/>
</dbReference>
<protein>
    <recommendedName>
        <fullName evidence="10">GDSL esterase/lipase</fullName>
    </recommendedName>
</protein>
<name>C5XIK4_SORBI</name>
<comment type="similarity">
    <text evidence="2">Belongs to the 'GDSL' lipolytic enzyme family.</text>
</comment>
<evidence type="ECO:0000313" key="8">
    <source>
        <dbReference type="EMBL" id="EES04255.1"/>
    </source>
</evidence>
<dbReference type="CDD" id="cd01837">
    <property type="entry name" value="SGNH_plant_lipase_like"/>
    <property type="match status" value="1"/>
</dbReference>
<dbReference type="SUPFAM" id="SSF52266">
    <property type="entry name" value="SGNH hydrolase"/>
    <property type="match status" value="1"/>
</dbReference>
<evidence type="ECO:0000256" key="2">
    <source>
        <dbReference type="ARBA" id="ARBA00008668"/>
    </source>
</evidence>
<dbReference type="InterPro" id="IPR036514">
    <property type="entry name" value="SGNH_hydro_sf"/>
</dbReference>
<accession>C5XIK4</accession>
<sequence>MGHSRGAAAASRVPALFVLGDSLVDDGNNGALARADYYPYGVDFPPLGAATGRFCNGKTVADALCDLLGLQYVPPYTSTRALNGTAAMQVLGGVNYASAAGGILDETGQHLGERFSLSQQVLNLEATLDGAIRPLFGGDHDGYERHLARSIAVVVIGGNDYLNNYLLTPLGIGYDSGDRYRPGEYADLLLDQYYARQILALHSLGLRKFLLAGVGPLGCTPGLRASAGMGPQGQCVEQVNQMVGLFNQGLRSLVDQLNADHHPVATFVYGNTYAAVQDMINNHSKYGFTVVDSGCCGVAQIVTCGLCVPFVAPCGERERYVFWDAYHPTQAANLVLAQMAFAGTPEHVYPLNLRQLAEL</sequence>
<gene>
    <name evidence="8" type="ORF">SORBI_3003G433000</name>
</gene>
<comment type="subcellular location">
    <subcellularLocation>
        <location evidence="1">Secreted</location>
    </subcellularLocation>
</comment>
<dbReference type="InterPro" id="IPR051238">
    <property type="entry name" value="GDSL_esterase/lipase"/>
</dbReference>
<dbReference type="KEGG" id="sbi:8077385"/>
<dbReference type="eggNOG" id="ENOG502QQWI">
    <property type="taxonomic scope" value="Eukaryota"/>
</dbReference>
<keyword evidence="4" id="KW-0732">Signal</keyword>
<evidence type="ECO:0000256" key="5">
    <source>
        <dbReference type="ARBA" id="ARBA00022801"/>
    </source>
</evidence>
<dbReference type="GO" id="GO:0005576">
    <property type="term" value="C:extracellular region"/>
    <property type="evidence" value="ECO:0007669"/>
    <property type="project" value="UniProtKB-SubCell"/>
</dbReference>
<evidence type="ECO:0000256" key="6">
    <source>
        <dbReference type="ARBA" id="ARBA00022963"/>
    </source>
</evidence>
<evidence type="ECO:0000256" key="1">
    <source>
        <dbReference type="ARBA" id="ARBA00004613"/>
    </source>
</evidence>
<dbReference type="OMA" id="QMLGTFN"/>
<keyword evidence="6" id="KW-0442">Lipid degradation</keyword>
<proteinExistence type="inferred from homology"/>
<evidence type="ECO:0008006" key="10">
    <source>
        <dbReference type="Google" id="ProtNLM"/>
    </source>
</evidence>
<dbReference type="Pfam" id="PF00657">
    <property type="entry name" value="Lipase_GDSL"/>
    <property type="match status" value="1"/>
</dbReference>
<evidence type="ECO:0000256" key="4">
    <source>
        <dbReference type="ARBA" id="ARBA00022729"/>
    </source>
</evidence>
<dbReference type="AlphaFoldDB" id="C5XIK4"/>
<dbReference type="STRING" id="4558.C5XIK4"/>